<name>A0A7Y9H6N4_9ACTN</name>
<feature type="chain" id="PRO_5030963734" description="Fibronectin type-III domain-containing protein" evidence="3">
    <location>
        <begin position="33"/>
        <end position="1343"/>
    </location>
</feature>
<accession>A0A7Y9H6N4</accession>
<feature type="signal peptide" evidence="3">
    <location>
        <begin position="1"/>
        <end position="32"/>
    </location>
</feature>
<keyword evidence="2" id="KW-0624">Polysaccharide degradation</keyword>
<evidence type="ECO:0000313" key="6">
    <source>
        <dbReference type="Proteomes" id="UP000549911"/>
    </source>
</evidence>
<comment type="caution">
    <text evidence="5">The sequence shown here is derived from an EMBL/GenBank/DDBJ whole genome shotgun (WGS) entry which is preliminary data.</text>
</comment>
<evidence type="ECO:0000259" key="4">
    <source>
        <dbReference type="PROSITE" id="PS50853"/>
    </source>
</evidence>
<reference evidence="5 6" key="1">
    <citation type="submission" date="2020-07" db="EMBL/GenBank/DDBJ databases">
        <authorList>
            <person name="Partida-Martinez L."/>
            <person name="Huntemann M."/>
            <person name="Clum A."/>
            <person name="Wang J."/>
            <person name="Palaniappan K."/>
            <person name="Ritter S."/>
            <person name="Chen I.-M."/>
            <person name="Stamatis D."/>
            <person name="Reddy T."/>
            <person name="O'Malley R."/>
            <person name="Daum C."/>
            <person name="Shapiro N."/>
            <person name="Ivanova N."/>
            <person name="Kyrpides N."/>
            <person name="Woyke T."/>
        </authorList>
    </citation>
    <scope>NUCLEOTIDE SEQUENCE [LARGE SCALE GENOMIC DNA]</scope>
    <source>
        <strain evidence="5 6">AT2.17</strain>
    </source>
</reference>
<dbReference type="PROSITE" id="PS50853">
    <property type="entry name" value="FN3"/>
    <property type="match status" value="1"/>
</dbReference>
<dbReference type="InterPro" id="IPR013783">
    <property type="entry name" value="Ig-like_fold"/>
</dbReference>
<evidence type="ECO:0000256" key="3">
    <source>
        <dbReference type="SAM" id="SignalP"/>
    </source>
</evidence>
<feature type="domain" description="Fibronectin type-III" evidence="4">
    <location>
        <begin position="779"/>
        <end position="877"/>
    </location>
</feature>
<evidence type="ECO:0000256" key="1">
    <source>
        <dbReference type="ARBA" id="ARBA00023295"/>
    </source>
</evidence>
<dbReference type="Proteomes" id="UP000549911">
    <property type="component" value="Unassembled WGS sequence"/>
</dbReference>
<dbReference type="Gene3D" id="2.60.40.2700">
    <property type="match status" value="2"/>
</dbReference>
<dbReference type="InterPro" id="IPR036116">
    <property type="entry name" value="FN3_sf"/>
</dbReference>
<keyword evidence="1" id="KW-0326">Glycosidase</keyword>
<dbReference type="InterPro" id="IPR003961">
    <property type="entry name" value="FN3_dom"/>
</dbReference>
<proteinExistence type="predicted"/>
<evidence type="ECO:0000256" key="2">
    <source>
        <dbReference type="ARBA" id="ARBA00023326"/>
    </source>
</evidence>
<keyword evidence="1" id="KW-0378">Hydrolase</keyword>
<keyword evidence="3" id="KW-0732">Signal</keyword>
<dbReference type="RefSeq" id="WP_179621519.1">
    <property type="nucleotide sequence ID" value="NZ_JACCBW010000007.1"/>
</dbReference>
<dbReference type="SUPFAM" id="SSF49265">
    <property type="entry name" value="Fibronectin type III"/>
    <property type="match status" value="1"/>
</dbReference>
<organism evidence="5 6">
    <name type="scientific">Nocardioides cavernae</name>
    <dbReference type="NCBI Taxonomy" id="1921566"/>
    <lineage>
        <taxon>Bacteria</taxon>
        <taxon>Bacillati</taxon>
        <taxon>Actinomycetota</taxon>
        <taxon>Actinomycetes</taxon>
        <taxon>Propionibacteriales</taxon>
        <taxon>Nocardioidaceae</taxon>
        <taxon>Nocardioides</taxon>
    </lineage>
</organism>
<dbReference type="EMBL" id="JACCBW010000007">
    <property type="protein sequence ID" value="NYE38897.1"/>
    <property type="molecule type" value="Genomic_DNA"/>
</dbReference>
<sequence>MTRTTRALSAAAATTTLALVAALLGSTLPAQAAAPGVPSGLVSDTAPLLRWDAVAGAAKYEVEVGGTVTSTVNTAWSPTQAIASGDSTWRVRSVSSSNERSDWAAAPLSTPVVGAPTPTSPAAGADLVQPADPPLLAWTAVPGATSYTVQVDADSDMIGATSYSTKNTSLVVPTNLGEGDWFWQVTAVKGSYLSLPSTLSTFDVVGITRPRLVSPVGGEEVTDIVLDWDPVPGAASYDVQVSTSENFAASPSEDLFEVTGIRGTRFSPATTYNNEDYYWRVRAVDSAGNTPQWGTVSHEEFSKVYLAKPVAVHPANQAVVGKPVFLEWTPVDHASEYEVQVSDTSGFAPISTTSCRVSGTTFTPTNFAINLNTGTRSVQRTQERCRLQAGVNWWKVRPLDGPFAKGGTVTGVQGQFSEPRQFTYDPAAITNMSPADGDEVDVPTLSWDPVSGVDEYRVEVFDKFNNRVVEAITRSPSYTPSGDTRLDPEQGPFRWSVLATTSVGEDSVLRYEGFTLSGARPDHDKPALTPVSPVAATTGIKGAPTMTWQPHPDAAYYVVDIGPKAIGQAEQTFYAPISGALFGDKVPYPAMTDTSRELFAPGDYVWQVRAFDASNQLIGVGPRAQYTVEPLAAVTGQGIALAGSKARTHATSCKAADNCIAPATPVLRWDPDPRVAFYIVYVSRDQRFTNLLEADTSMAATTSSMYATTLSNREWAFADSTSSGAYYWHVRPCADAKHCGPDPRSTTGSVQHSFKKTSPAPTMLRTGNWVSDATPAIEDDTEVTFSWNDYFADNQAYTWPSTSERSPQAARQYRVQVGTDSSFGTVVDSALVDQTTYTSLGDLYPEGTYWWRVQAVDSGQNGLQWSPARSFTKTTPGVVQGAPQGNVSTGDALTFRWGAQNFATSYDVEVYKNNDATHSTANRVFTKRVTTVAYAPDEPLASSDTDYLWRVRRVDRAGNVGPWSADRSFRVSTNAPVITSPANGASQSPTAPVVTWQAVPGAATYAVSLTANSGSTVESATTPSLAFAATKKFGTGTYTASVTARNAAGASIGTARVTFTVDAGLTAIQPPVISAPGGSTVGATLTSVPPTWNRPDVTNSYQWLRDGARISGATGTTYVLTVADMGKAISLQVTGTKPSHDDGVTVSNTLGVTAAGALQATVQPTITGTATVGQSLKASTGTWSQAAPKLTYQWVRTGAPIPGATSATYKLTPEDAGRDVAVVVTATKSGFSDGSATSAAVSVARMKATVTGVLKADRIKKTKKAQLGITLTVTGLTGPDGTIQVLDKGKKIASFTMAPVHKGKKTLKLAKLKPGKHTLQVVYMGNAQVFGAKSKKIKLYVVK</sequence>
<evidence type="ECO:0000313" key="5">
    <source>
        <dbReference type="EMBL" id="NYE38897.1"/>
    </source>
</evidence>
<protein>
    <recommendedName>
        <fullName evidence="4">Fibronectin type-III domain-containing protein</fullName>
    </recommendedName>
</protein>
<dbReference type="GO" id="GO:0016798">
    <property type="term" value="F:hydrolase activity, acting on glycosyl bonds"/>
    <property type="evidence" value="ECO:0007669"/>
    <property type="project" value="UniProtKB-KW"/>
</dbReference>
<gene>
    <name evidence="5" type="ORF">F4692_004052</name>
</gene>
<keyword evidence="2" id="KW-0119">Carbohydrate metabolism</keyword>
<keyword evidence="6" id="KW-1185">Reference proteome</keyword>
<dbReference type="Gene3D" id="2.60.40.10">
    <property type="entry name" value="Immunoglobulins"/>
    <property type="match status" value="11"/>
</dbReference>
<dbReference type="GO" id="GO:0000272">
    <property type="term" value="P:polysaccharide catabolic process"/>
    <property type="evidence" value="ECO:0007669"/>
    <property type="project" value="UniProtKB-KW"/>
</dbReference>
<reference evidence="5 6" key="2">
    <citation type="submission" date="2020-08" db="EMBL/GenBank/DDBJ databases">
        <title>The Agave Microbiome: Exploring the role of microbial communities in plant adaptations to desert environments.</title>
        <authorList>
            <person name="Partida-Martinez L.P."/>
        </authorList>
    </citation>
    <scope>NUCLEOTIDE SEQUENCE [LARGE SCALE GENOMIC DNA]</scope>
    <source>
        <strain evidence="5 6">AT2.17</strain>
    </source>
</reference>